<proteinExistence type="predicted"/>
<dbReference type="InterPro" id="IPR054293">
    <property type="entry name" value="DUF7029"/>
</dbReference>
<reference evidence="3" key="1">
    <citation type="submission" date="2021-09" db="EMBL/GenBank/DDBJ databases">
        <title>A high-quality genome of the endoparasitic fungus Hirsutella rhossiliensis with a comparison of Hirsutella genomes reveals transposable elements contributing to genome size variation.</title>
        <authorList>
            <person name="Lin R."/>
            <person name="Jiao Y."/>
            <person name="Sun X."/>
            <person name="Ling J."/>
            <person name="Xie B."/>
            <person name="Cheng X."/>
        </authorList>
    </citation>
    <scope>NUCLEOTIDE SEQUENCE</scope>
    <source>
        <strain evidence="3">HR02</strain>
    </source>
</reference>
<evidence type="ECO:0000313" key="4">
    <source>
        <dbReference type="Proteomes" id="UP000824596"/>
    </source>
</evidence>
<dbReference type="EMBL" id="JAIZPD010000020">
    <property type="protein sequence ID" value="KAH0957635.1"/>
    <property type="molecule type" value="Genomic_DNA"/>
</dbReference>
<evidence type="ECO:0000259" key="2">
    <source>
        <dbReference type="Pfam" id="PF22974"/>
    </source>
</evidence>
<evidence type="ECO:0000313" key="3">
    <source>
        <dbReference type="EMBL" id="KAH0957635.1"/>
    </source>
</evidence>
<feature type="compositionally biased region" description="Basic residues" evidence="1">
    <location>
        <begin position="322"/>
        <end position="334"/>
    </location>
</feature>
<comment type="caution">
    <text evidence="3">The sequence shown here is derived from an EMBL/GenBank/DDBJ whole genome shotgun (WGS) entry which is preliminary data.</text>
</comment>
<sequence length="451" mass="50246">MDLKNIEPKHDIAMLWKQDETGSVNVAKVVCDANSIKVIFKDNTAFETAQDKWPGQGQFLFVTNAQGNCDQETERGIYRADGVTANQESKTFEIAVQKTDFKETTEDTDITVDSITMPGLSRRAEFSKKFETSYDMEHSKELFNYKNVSLVADHLHIEAGVTFSGKIKMKWFSVTECWFDMSGHAALDLGLQLQLMAQFQETISKSTSPLTFPLLAVPGIITVGPAVQFGVGMDIAAIAALTAEANVKLDFPNAQWHVDLVDGEKSKSEGFTPNTEANVKLGGRASLLMDPFIDFRKEVFNTNPEGGEQKPAEAPSGTPRRQGGRQRRAGKSHGGKGPNSIFGDDDKPDKGKKNKNNRTTKPRKSQKQAKNDADKQELQEDNKPSKTPEQKAAEKKAKELRQQSNDVAKSCSNGVHLKSEVQLDIYAFILQWEKSIFHKNFDPFFDQCYSF</sequence>
<dbReference type="RefSeq" id="XP_044715149.1">
    <property type="nucleotide sequence ID" value="XM_044869887.1"/>
</dbReference>
<feature type="domain" description="DUF7029" evidence="2">
    <location>
        <begin position="26"/>
        <end position="108"/>
    </location>
</feature>
<evidence type="ECO:0000256" key="1">
    <source>
        <dbReference type="SAM" id="MobiDB-lite"/>
    </source>
</evidence>
<accession>A0A9P8SDS3</accession>
<keyword evidence="4" id="KW-1185">Reference proteome</keyword>
<dbReference type="Pfam" id="PF22974">
    <property type="entry name" value="DUF7029"/>
    <property type="match status" value="1"/>
</dbReference>
<organism evidence="3 4">
    <name type="scientific">Hirsutella rhossiliensis</name>
    <dbReference type="NCBI Taxonomy" id="111463"/>
    <lineage>
        <taxon>Eukaryota</taxon>
        <taxon>Fungi</taxon>
        <taxon>Dikarya</taxon>
        <taxon>Ascomycota</taxon>
        <taxon>Pezizomycotina</taxon>
        <taxon>Sordariomycetes</taxon>
        <taxon>Hypocreomycetidae</taxon>
        <taxon>Hypocreales</taxon>
        <taxon>Ophiocordycipitaceae</taxon>
        <taxon>Hirsutella</taxon>
    </lineage>
</organism>
<gene>
    <name evidence="3" type="ORF">HRG_11417</name>
</gene>
<name>A0A9P8SDS3_9HYPO</name>
<dbReference type="AlphaFoldDB" id="A0A9P8SDS3"/>
<protein>
    <recommendedName>
        <fullName evidence="2">DUF7029 domain-containing protein</fullName>
    </recommendedName>
</protein>
<dbReference type="OrthoDB" id="160645at2759"/>
<feature type="compositionally biased region" description="Basic and acidic residues" evidence="1">
    <location>
        <begin position="369"/>
        <end position="401"/>
    </location>
</feature>
<feature type="region of interest" description="Disordered" evidence="1">
    <location>
        <begin position="301"/>
        <end position="408"/>
    </location>
</feature>
<feature type="compositionally biased region" description="Basic residues" evidence="1">
    <location>
        <begin position="352"/>
        <end position="367"/>
    </location>
</feature>
<dbReference type="GeneID" id="68360545"/>
<dbReference type="Proteomes" id="UP000824596">
    <property type="component" value="Unassembled WGS sequence"/>
</dbReference>